<evidence type="ECO:0000256" key="3">
    <source>
        <dbReference type="ARBA" id="ARBA00023002"/>
    </source>
</evidence>
<evidence type="ECO:0000313" key="8">
    <source>
        <dbReference type="EMBL" id="MFA9478734.1"/>
    </source>
</evidence>
<proteinExistence type="inferred from homology"/>
<feature type="active site" description="Cysteine sulfenic acid (-SOH) intermediate" evidence="6">
    <location>
        <position position="141"/>
    </location>
</feature>
<evidence type="ECO:0000256" key="2">
    <source>
        <dbReference type="ARBA" id="ARBA00022862"/>
    </source>
</evidence>
<evidence type="ECO:0000259" key="7">
    <source>
        <dbReference type="Pfam" id="PF02627"/>
    </source>
</evidence>
<dbReference type="InterPro" id="IPR004675">
    <property type="entry name" value="AhpD_core"/>
</dbReference>
<dbReference type="HAMAP" id="MF_01676">
    <property type="entry name" value="AhpD"/>
    <property type="match status" value="1"/>
</dbReference>
<evidence type="ECO:0000256" key="1">
    <source>
        <dbReference type="ARBA" id="ARBA00022559"/>
    </source>
</evidence>
<comment type="caution">
    <text evidence="8">The sequence shown here is derived from an EMBL/GenBank/DDBJ whole genome shotgun (WGS) entry which is preliminary data.</text>
</comment>
<dbReference type="Gene3D" id="1.20.1290.10">
    <property type="entry name" value="AhpD-like"/>
    <property type="match status" value="1"/>
</dbReference>
<dbReference type="InterPro" id="IPR003779">
    <property type="entry name" value="CMD-like"/>
</dbReference>
<evidence type="ECO:0000256" key="4">
    <source>
        <dbReference type="ARBA" id="ARBA00023157"/>
    </source>
</evidence>
<dbReference type="EMBL" id="JBGUBD010000006">
    <property type="protein sequence ID" value="MFA9478734.1"/>
    <property type="molecule type" value="Genomic_DNA"/>
</dbReference>
<keyword evidence="4 6" id="KW-1015">Disulfide bond</keyword>
<evidence type="ECO:0000256" key="5">
    <source>
        <dbReference type="ARBA" id="ARBA00023284"/>
    </source>
</evidence>
<protein>
    <recommendedName>
        <fullName evidence="6">Alkyl hydroperoxide reductase AhpD</fullName>
        <ecNumber evidence="6">1.11.1.28</ecNumber>
    </recommendedName>
    <alternativeName>
        <fullName evidence="6">Alkylhydroperoxidase AhpD</fullName>
    </alternativeName>
</protein>
<dbReference type="Proteomes" id="UP001575105">
    <property type="component" value="Unassembled WGS sequence"/>
</dbReference>
<gene>
    <name evidence="6" type="primary">ahpD</name>
    <name evidence="8" type="ORF">ACERK3_10545</name>
</gene>
<dbReference type="EC" id="1.11.1.28" evidence="6"/>
<organism evidence="8 9">
    <name type="scientific">Natronomicrosphaera hydrolytica</name>
    <dbReference type="NCBI Taxonomy" id="3242702"/>
    <lineage>
        <taxon>Bacteria</taxon>
        <taxon>Pseudomonadati</taxon>
        <taxon>Planctomycetota</taxon>
        <taxon>Phycisphaerae</taxon>
        <taxon>Phycisphaerales</taxon>
        <taxon>Phycisphaeraceae</taxon>
        <taxon>Natronomicrosphaera</taxon>
    </lineage>
</organism>
<accession>A0ABV4U889</accession>
<keyword evidence="9" id="KW-1185">Reference proteome</keyword>
<dbReference type="Pfam" id="PF02627">
    <property type="entry name" value="CMD"/>
    <property type="match status" value="1"/>
</dbReference>
<dbReference type="PANTHER" id="PTHR33930">
    <property type="entry name" value="ALKYL HYDROPEROXIDE REDUCTASE AHPD"/>
    <property type="match status" value="1"/>
</dbReference>
<feature type="disulfide bond" description="Interchain (with AhpC); in linked form" evidence="6">
    <location>
        <position position="141"/>
    </location>
</feature>
<comment type="function">
    <text evidence="6">Antioxidant protein with alkyl hydroperoxidase activity. Required for the reduction of the AhpC active site cysteine residues and for the regeneration of the AhpC enzyme activity.</text>
</comment>
<name>A0ABV4U889_9BACT</name>
<feature type="disulfide bond" evidence="6">
    <location>
        <begin position="138"/>
        <end position="141"/>
    </location>
</feature>
<dbReference type="PANTHER" id="PTHR33930:SF7">
    <property type="entry name" value="ALKYL HYDROPEROXIDE REDUCTASE AHPD"/>
    <property type="match status" value="1"/>
</dbReference>
<keyword evidence="1 6" id="KW-0575">Peroxidase</keyword>
<reference evidence="8 9" key="1">
    <citation type="submission" date="2024-08" db="EMBL/GenBank/DDBJ databases">
        <title>Whole-genome sequencing of halo(alkali)philic microorganisms from hypersaline lakes.</title>
        <authorList>
            <person name="Sorokin D.Y."/>
            <person name="Merkel A.Y."/>
            <person name="Messina E."/>
            <person name="Yakimov M."/>
        </authorList>
    </citation>
    <scope>NUCLEOTIDE SEQUENCE [LARGE SCALE GENOMIC DNA]</scope>
    <source>
        <strain evidence="8 9">AB-hyl4</strain>
    </source>
</reference>
<sequence length="178" mass="19385">MSDTITTPAIDALRDKLPDLAKDLRLNLQSVLRPEKLTQSQVWGTALASAYFVRCEELSDALLADAKAADVGEDVIEDAKAAAALMAMNTTYYRFRHLIESEAYKMPARLRMSRMAQPATSKVDFELFAMACAALSGCQMCVNAHEASIKKHGLSEEHVHDSVRIASVINGVATALSL</sequence>
<feature type="domain" description="Carboxymuconolactone decarboxylase-like" evidence="7">
    <location>
        <begin position="102"/>
        <end position="176"/>
    </location>
</feature>
<dbReference type="RefSeq" id="WP_425345662.1">
    <property type="nucleotide sequence ID" value="NZ_JBGUBD010000006.1"/>
</dbReference>
<dbReference type="InterPro" id="IPR029032">
    <property type="entry name" value="AhpD-like"/>
</dbReference>
<comment type="similarity">
    <text evidence="6">Belongs to the AhpD family.</text>
</comment>
<keyword evidence="5 6" id="KW-0676">Redox-active center</keyword>
<evidence type="ECO:0000313" key="9">
    <source>
        <dbReference type="Proteomes" id="UP001575105"/>
    </source>
</evidence>
<keyword evidence="2 6" id="KW-0049">Antioxidant</keyword>
<keyword evidence="3 6" id="KW-0560">Oxidoreductase</keyword>
<dbReference type="InterPro" id="IPR004674">
    <property type="entry name" value="AhpD"/>
</dbReference>
<evidence type="ECO:0000256" key="6">
    <source>
        <dbReference type="HAMAP-Rule" id="MF_01676"/>
    </source>
</evidence>
<dbReference type="SUPFAM" id="SSF69118">
    <property type="entry name" value="AhpD-like"/>
    <property type="match status" value="1"/>
</dbReference>
<feature type="active site" description="Proton donor" evidence="6">
    <location>
        <position position="138"/>
    </location>
</feature>
<dbReference type="NCBIfam" id="TIGR00778">
    <property type="entry name" value="ahpD_dom"/>
    <property type="match status" value="1"/>
</dbReference>
<comment type="catalytic activity">
    <reaction evidence="6">
        <text>N(6)-[(R)-dihydrolipoyl]-L-lysyl-[lipoyl-carrier protein] + a hydroperoxide = N(6)-[(R)-lipoyl]-L-lysyl-[lipoyl-carrier protein] + an alcohol + H2O</text>
        <dbReference type="Rhea" id="RHEA:62636"/>
        <dbReference type="Rhea" id="RHEA-COMP:10502"/>
        <dbReference type="Rhea" id="RHEA-COMP:16355"/>
        <dbReference type="ChEBI" id="CHEBI:15377"/>
        <dbReference type="ChEBI" id="CHEBI:30879"/>
        <dbReference type="ChEBI" id="CHEBI:35924"/>
        <dbReference type="ChEBI" id="CHEBI:83099"/>
        <dbReference type="ChEBI" id="CHEBI:83100"/>
        <dbReference type="EC" id="1.11.1.28"/>
    </reaction>
</comment>